<feature type="domain" description="Helix-turn-helix" evidence="2">
    <location>
        <begin position="97"/>
        <end position="145"/>
    </location>
</feature>
<dbReference type="RefSeq" id="WP_166757828.1">
    <property type="nucleotide sequence ID" value="NZ_JAAMPA010000007.1"/>
</dbReference>
<proteinExistence type="predicted"/>
<dbReference type="Gene3D" id="1.10.10.10">
    <property type="entry name" value="Winged helix-like DNA-binding domain superfamily/Winged helix DNA-binding domain"/>
    <property type="match status" value="1"/>
</dbReference>
<dbReference type="InterPro" id="IPR010093">
    <property type="entry name" value="SinI_DNA-bd"/>
</dbReference>
<dbReference type="InterPro" id="IPR036388">
    <property type="entry name" value="WH-like_DNA-bd_sf"/>
</dbReference>
<organism evidence="4 5">
    <name type="scientific">Modestobacter marinus</name>
    <dbReference type="NCBI Taxonomy" id="477641"/>
    <lineage>
        <taxon>Bacteria</taxon>
        <taxon>Bacillati</taxon>
        <taxon>Actinomycetota</taxon>
        <taxon>Actinomycetes</taxon>
        <taxon>Geodermatophilales</taxon>
        <taxon>Geodermatophilaceae</taxon>
        <taxon>Modestobacter</taxon>
    </lineage>
</organism>
<dbReference type="NCBIfam" id="TIGR01764">
    <property type="entry name" value="excise"/>
    <property type="match status" value="1"/>
</dbReference>
<dbReference type="Pfam" id="PF12728">
    <property type="entry name" value="HTH_17"/>
    <property type="match status" value="1"/>
</dbReference>
<keyword evidence="1" id="KW-0175">Coiled coil</keyword>
<gene>
    <name evidence="3" type="ORF">FB380_004796</name>
    <name evidence="4" type="ORF">FB380_004851</name>
</gene>
<protein>
    <submittedName>
        <fullName evidence="4">Excisionase family DNA binding protein</fullName>
    </submittedName>
</protein>
<dbReference type="SUPFAM" id="SSF46955">
    <property type="entry name" value="Putative DNA-binding domain"/>
    <property type="match status" value="1"/>
</dbReference>
<evidence type="ECO:0000313" key="3">
    <source>
        <dbReference type="EMBL" id="NIH70285.1"/>
    </source>
</evidence>
<dbReference type="InterPro" id="IPR041657">
    <property type="entry name" value="HTH_17"/>
</dbReference>
<sequence>MSASRTVRSRCTVVTVTTWEAEMVRHAPDRTAALGFVSRDFSTGLSAAPTVSLTVGTERADLNDRGRSIVAALFDAEPDTLARVEDLLNRRKPVEMVSPEEAAVILGVSRPTVVRWASAGELTDHPVGSHHRYPRAEVERLREARAAAAAANREAAQAARARAEEAGDLDVAPTPEELIAAGAAFRAGDKAAAEVVFARARRAEAHRSAAAAGTPAGS</sequence>
<dbReference type="AlphaFoldDB" id="A0A846M7D2"/>
<dbReference type="Proteomes" id="UP000552836">
    <property type="component" value="Unassembled WGS sequence"/>
</dbReference>
<evidence type="ECO:0000313" key="5">
    <source>
        <dbReference type="Proteomes" id="UP000552836"/>
    </source>
</evidence>
<dbReference type="InterPro" id="IPR009061">
    <property type="entry name" value="DNA-bd_dom_put_sf"/>
</dbReference>
<reference evidence="4 5" key="1">
    <citation type="submission" date="2020-02" db="EMBL/GenBank/DDBJ databases">
        <title>Sequencing the genomes of 1000 actinobacteria strains.</title>
        <authorList>
            <person name="Klenk H.-P."/>
        </authorList>
    </citation>
    <scope>NUCLEOTIDE SEQUENCE [LARGE SCALE GENOMIC DNA]</scope>
    <source>
        <strain evidence="4 5">DSM 45201</strain>
    </source>
</reference>
<accession>A0A846M7D2</accession>
<name>A0A846M7D2_9ACTN</name>
<evidence type="ECO:0000256" key="1">
    <source>
        <dbReference type="SAM" id="Coils"/>
    </source>
</evidence>
<dbReference type="EMBL" id="JAAMPA010000011">
    <property type="protein sequence ID" value="NIH70340.1"/>
    <property type="molecule type" value="Genomic_DNA"/>
</dbReference>
<feature type="coiled-coil region" evidence="1">
    <location>
        <begin position="138"/>
        <end position="166"/>
    </location>
</feature>
<dbReference type="EMBL" id="JAAMPA010000007">
    <property type="protein sequence ID" value="NIH70285.1"/>
    <property type="molecule type" value="Genomic_DNA"/>
</dbReference>
<dbReference type="GO" id="GO:0003677">
    <property type="term" value="F:DNA binding"/>
    <property type="evidence" value="ECO:0007669"/>
    <property type="project" value="InterPro"/>
</dbReference>
<comment type="caution">
    <text evidence="4">The sequence shown here is derived from an EMBL/GenBank/DDBJ whole genome shotgun (WGS) entry which is preliminary data.</text>
</comment>
<evidence type="ECO:0000259" key="2">
    <source>
        <dbReference type="Pfam" id="PF12728"/>
    </source>
</evidence>
<evidence type="ECO:0000313" key="4">
    <source>
        <dbReference type="EMBL" id="NIH70340.1"/>
    </source>
</evidence>